<proteinExistence type="inferred from homology"/>
<dbReference type="GO" id="GO:0009318">
    <property type="term" value="C:exodeoxyribonuclease VII complex"/>
    <property type="evidence" value="ECO:0007669"/>
    <property type="project" value="UniProtKB-UniRule"/>
</dbReference>
<evidence type="ECO:0000256" key="3">
    <source>
        <dbReference type="ARBA" id="ARBA00022801"/>
    </source>
</evidence>
<comment type="catalytic activity">
    <reaction evidence="5 6">
        <text>Exonucleolytic cleavage in either 5'- to 3'- or 3'- to 5'-direction to yield nucleoside 5'-phosphates.</text>
        <dbReference type="EC" id="3.1.11.6"/>
    </reaction>
</comment>
<dbReference type="InterPro" id="IPR020579">
    <property type="entry name" value="Exonuc_VII_lsu_C"/>
</dbReference>
<dbReference type="Pfam" id="PF13742">
    <property type="entry name" value="tRNA_anti_2"/>
    <property type="match status" value="1"/>
</dbReference>
<dbReference type="HAMAP" id="MF_00378">
    <property type="entry name" value="Exonuc_7_L"/>
    <property type="match status" value="1"/>
</dbReference>
<dbReference type="AlphaFoldDB" id="A0A926IGL1"/>
<evidence type="ECO:0000259" key="8">
    <source>
        <dbReference type="Pfam" id="PF13742"/>
    </source>
</evidence>
<dbReference type="PANTHER" id="PTHR30008">
    <property type="entry name" value="EXODEOXYRIBONUCLEASE 7 LARGE SUBUNIT"/>
    <property type="match status" value="1"/>
</dbReference>
<comment type="subunit">
    <text evidence="5">Heterooligomer composed of large and small subunits.</text>
</comment>
<gene>
    <name evidence="5 9" type="primary">xseA</name>
    <name evidence="9" type="ORF">H8705_01220</name>
</gene>
<dbReference type="Pfam" id="PF02601">
    <property type="entry name" value="Exonuc_VII_L"/>
    <property type="match status" value="1"/>
</dbReference>
<comment type="function">
    <text evidence="5">Bidirectionally degrades single-stranded DNA into large acid-insoluble oligonucleotides, which are then degraded further into small acid-soluble oligonucleotides.</text>
</comment>
<evidence type="ECO:0000256" key="1">
    <source>
        <dbReference type="ARBA" id="ARBA00022490"/>
    </source>
</evidence>
<dbReference type="GO" id="GO:0006308">
    <property type="term" value="P:DNA catabolic process"/>
    <property type="evidence" value="ECO:0007669"/>
    <property type="project" value="UniProtKB-UniRule"/>
</dbReference>
<dbReference type="PANTHER" id="PTHR30008:SF0">
    <property type="entry name" value="EXODEOXYRIBONUCLEASE 7 LARGE SUBUNIT"/>
    <property type="match status" value="1"/>
</dbReference>
<keyword evidence="4 5" id="KW-0269">Exonuclease</keyword>
<dbReference type="GO" id="GO:0005737">
    <property type="term" value="C:cytoplasm"/>
    <property type="evidence" value="ECO:0007669"/>
    <property type="project" value="UniProtKB-SubCell"/>
</dbReference>
<name>A0A926IGL1_9FIRM</name>
<evidence type="ECO:0000256" key="4">
    <source>
        <dbReference type="ARBA" id="ARBA00022839"/>
    </source>
</evidence>
<comment type="caution">
    <text evidence="9">The sequence shown here is derived from an EMBL/GenBank/DDBJ whole genome shotgun (WGS) entry which is preliminary data.</text>
</comment>
<evidence type="ECO:0000256" key="5">
    <source>
        <dbReference type="HAMAP-Rule" id="MF_00378"/>
    </source>
</evidence>
<dbReference type="GO" id="GO:0008855">
    <property type="term" value="F:exodeoxyribonuclease VII activity"/>
    <property type="evidence" value="ECO:0007669"/>
    <property type="project" value="UniProtKB-UniRule"/>
</dbReference>
<comment type="similarity">
    <text evidence="5 6">Belongs to the XseA family.</text>
</comment>
<evidence type="ECO:0000313" key="10">
    <source>
        <dbReference type="Proteomes" id="UP000623678"/>
    </source>
</evidence>
<comment type="subcellular location">
    <subcellularLocation>
        <location evidence="5 6">Cytoplasm</location>
    </subcellularLocation>
</comment>
<dbReference type="InterPro" id="IPR003753">
    <property type="entry name" value="Exonuc_VII_L"/>
</dbReference>
<dbReference type="EMBL" id="JACRTD010000001">
    <property type="protein sequence ID" value="MBC8584205.1"/>
    <property type="molecule type" value="Genomic_DNA"/>
</dbReference>
<dbReference type="GO" id="GO:0003676">
    <property type="term" value="F:nucleic acid binding"/>
    <property type="evidence" value="ECO:0007669"/>
    <property type="project" value="InterPro"/>
</dbReference>
<evidence type="ECO:0000259" key="7">
    <source>
        <dbReference type="Pfam" id="PF02601"/>
    </source>
</evidence>
<accession>A0A926IGL1</accession>
<dbReference type="CDD" id="cd04489">
    <property type="entry name" value="ExoVII_LU_OBF"/>
    <property type="match status" value="1"/>
</dbReference>
<keyword evidence="3 5" id="KW-0378">Hydrolase</keyword>
<dbReference type="InterPro" id="IPR025824">
    <property type="entry name" value="OB-fold_nuc-bd_dom"/>
</dbReference>
<keyword evidence="1 5" id="KW-0963">Cytoplasm</keyword>
<evidence type="ECO:0000256" key="6">
    <source>
        <dbReference type="RuleBase" id="RU004355"/>
    </source>
</evidence>
<keyword evidence="10" id="KW-1185">Reference proteome</keyword>
<keyword evidence="2 5" id="KW-0540">Nuclease</keyword>
<evidence type="ECO:0000256" key="2">
    <source>
        <dbReference type="ARBA" id="ARBA00022722"/>
    </source>
</evidence>
<organism evidence="9 10">
    <name type="scientific">Youxingia wuxianensis</name>
    <dbReference type="NCBI Taxonomy" id="2763678"/>
    <lineage>
        <taxon>Bacteria</taxon>
        <taxon>Bacillati</taxon>
        <taxon>Bacillota</taxon>
        <taxon>Clostridia</taxon>
        <taxon>Eubacteriales</taxon>
        <taxon>Oscillospiraceae</taxon>
        <taxon>Youxingia</taxon>
    </lineage>
</organism>
<dbReference type="Proteomes" id="UP000623678">
    <property type="component" value="Unassembled WGS sequence"/>
</dbReference>
<protein>
    <recommendedName>
        <fullName evidence="5">Exodeoxyribonuclease 7 large subunit</fullName>
        <ecNumber evidence="5">3.1.11.6</ecNumber>
    </recommendedName>
    <alternativeName>
        <fullName evidence="5">Exodeoxyribonuclease VII large subunit</fullName>
        <shortName evidence="5">Exonuclease VII large subunit</shortName>
    </alternativeName>
</protein>
<feature type="domain" description="Exonuclease VII large subunit C-terminal" evidence="7">
    <location>
        <begin position="126"/>
        <end position="345"/>
    </location>
</feature>
<dbReference type="NCBIfam" id="TIGR00237">
    <property type="entry name" value="xseA"/>
    <property type="match status" value="1"/>
</dbReference>
<feature type="domain" description="OB-fold nucleic acid binding" evidence="8">
    <location>
        <begin position="8"/>
        <end position="103"/>
    </location>
</feature>
<dbReference type="RefSeq" id="WP_262394056.1">
    <property type="nucleotide sequence ID" value="NZ_JACRTD010000001.1"/>
</dbReference>
<sequence>MKGLGIVTVSQLNRYAKSLLEGDQILSGLMVKAEISNFVRHYKSGHMYFTLKDDFAAIKAVMFRGYAEYIKFTPENGMSVIVTGSVSLYERDGSYQFYVTDMQPEGLGSLQLALEQLKEKLSKEGLFSQERKRPLPHYPETIGIITSEGAAALQDILNILSRRYPAAKVLLYPALVQGAKAAQTLIDGLYCFNKQKLCDVIILGRGGGSLEDLWAFNDENLARAIAASEIPVISAVGHETDVTIADLAADVRAPTPSAAAELVAPNLSDVRYYLDELHRKCASGLLSVVDRWQQRLDLVKAQSRLTSPMRRVQEYSRQVEYLSQNIREQMERKLEHTQTTLRYLTRMTESVSPVRLLERGYSVASIENKTVTSISQIKPRDLMITQVKDGQIISQVLECRKNEEQTI</sequence>
<evidence type="ECO:0000313" key="9">
    <source>
        <dbReference type="EMBL" id="MBC8584205.1"/>
    </source>
</evidence>
<reference evidence="9" key="1">
    <citation type="submission" date="2020-08" db="EMBL/GenBank/DDBJ databases">
        <title>Genome public.</title>
        <authorList>
            <person name="Liu C."/>
            <person name="Sun Q."/>
        </authorList>
    </citation>
    <scope>NUCLEOTIDE SEQUENCE</scope>
    <source>
        <strain evidence="9">NSJ-64</strain>
    </source>
</reference>
<dbReference type="EC" id="3.1.11.6" evidence="5"/>